<dbReference type="AlphaFoldDB" id="A0A235HCX6"/>
<protein>
    <submittedName>
        <fullName evidence="2">Uncharacterized protein</fullName>
    </submittedName>
</protein>
<dbReference type="EMBL" id="NOWT01000014">
    <property type="protein sequence ID" value="OYD83353.1"/>
    <property type="molecule type" value="Genomic_DNA"/>
</dbReference>
<evidence type="ECO:0000313" key="3">
    <source>
        <dbReference type="Proteomes" id="UP000215367"/>
    </source>
</evidence>
<dbReference type="Proteomes" id="UP000215367">
    <property type="component" value="Unassembled WGS sequence"/>
</dbReference>
<comment type="caution">
    <text evidence="2">The sequence shown here is derived from an EMBL/GenBank/DDBJ whole genome shotgun (WGS) entry which is preliminary data.</text>
</comment>
<evidence type="ECO:0000313" key="2">
    <source>
        <dbReference type="EMBL" id="OYD83353.1"/>
    </source>
</evidence>
<gene>
    <name evidence="2" type="ORF">CHT98_15640</name>
</gene>
<feature type="chain" id="PRO_5012421128" evidence="1">
    <location>
        <begin position="22"/>
        <end position="158"/>
    </location>
</feature>
<reference evidence="2 3" key="1">
    <citation type="submission" date="2017-07" db="EMBL/GenBank/DDBJ databases">
        <title>Whole genome sequence of Azospirillum brasilense 2A1, a potential biofertilizer strain.</title>
        <authorList>
            <person name="Fontana C.A."/>
            <person name="Toffoli L.M."/>
            <person name="Salazar S.M."/>
            <person name="Puglisi E."/>
            <person name="Pedraza R."/>
            <person name="Bassi D."/>
            <person name="Cocconcelli P.S."/>
        </authorList>
    </citation>
    <scope>NUCLEOTIDE SEQUENCE [LARGE SCALE GENOMIC DNA]</scope>
    <source>
        <strain evidence="2 3">2A1</strain>
    </source>
</reference>
<name>A0A235HCX6_AZOBR</name>
<keyword evidence="1" id="KW-0732">Signal</keyword>
<sequence length="158" mass="16727">MPTLKIAGLLIAGLLSSTAPARSAPCLEIQSVRLSADPERNMAEGGRLARHILGAVPPPKAGQNVGTPMFADRRAWDAAWQALTSHPGQLLCGDEIGSTQYGKTLSVQVPSMRCEDTDGAGRCVRARPFTSETVTYVFEVSGPPEAPAWILGTAYPKP</sequence>
<evidence type="ECO:0000256" key="1">
    <source>
        <dbReference type="SAM" id="SignalP"/>
    </source>
</evidence>
<dbReference type="RefSeq" id="WP_094304289.1">
    <property type="nucleotide sequence ID" value="NZ_NOWT01000014.1"/>
</dbReference>
<feature type="signal peptide" evidence="1">
    <location>
        <begin position="1"/>
        <end position="21"/>
    </location>
</feature>
<organism evidence="2 3">
    <name type="scientific">Azospirillum brasilense</name>
    <dbReference type="NCBI Taxonomy" id="192"/>
    <lineage>
        <taxon>Bacteria</taxon>
        <taxon>Pseudomonadati</taxon>
        <taxon>Pseudomonadota</taxon>
        <taxon>Alphaproteobacteria</taxon>
        <taxon>Rhodospirillales</taxon>
        <taxon>Azospirillaceae</taxon>
        <taxon>Azospirillum</taxon>
    </lineage>
</organism>
<accession>A0A235HCX6</accession>
<proteinExistence type="predicted"/>